<evidence type="ECO:0000256" key="1">
    <source>
        <dbReference type="SAM" id="MobiDB-lite"/>
    </source>
</evidence>
<organism evidence="2 3">
    <name type="scientific">Streptomyces avidinii</name>
    <dbReference type="NCBI Taxonomy" id="1895"/>
    <lineage>
        <taxon>Bacteria</taxon>
        <taxon>Bacillati</taxon>
        <taxon>Actinomycetota</taxon>
        <taxon>Actinomycetes</taxon>
        <taxon>Kitasatosporales</taxon>
        <taxon>Streptomycetaceae</taxon>
        <taxon>Streptomyces</taxon>
    </lineage>
</organism>
<gene>
    <name evidence="2" type="ORF">J2Z77_006775</name>
</gene>
<evidence type="ECO:0000313" key="3">
    <source>
        <dbReference type="Proteomes" id="UP001519310"/>
    </source>
</evidence>
<proteinExistence type="predicted"/>
<sequence>MERRRRARHEGGMESLRSAGPANSATVTDDQFTVLEGNSARARRRTASLTNAGL</sequence>
<reference evidence="2 3" key="1">
    <citation type="submission" date="2021-03" db="EMBL/GenBank/DDBJ databases">
        <title>Genomic Encyclopedia of Type Strains, Phase IV (KMG-IV): sequencing the most valuable type-strain genomes for metagenomic binning, comparative biology and taxonomic classification.</title>
        <authorList>
            <person name="Goeker M."/>
        </authorList>
    </citation>
    <scope>NUCLEOTIDE SEQUENCE [LARGE SCALE GENOMIC DNA]</scope>
    <source>
        <strain evidence="2 3">DSM 40526</strain>
    </source>
</reference>
<name>A0ABS4LFN9_STRAV</name>
<evidence type="ECO:0000313" key="2">
    <source>
        <dbReference type="EMBL" id="MBP2040918.1"/>
    </source>
</evidence>
<dbReference type="EMBL" id="JAGGLQ010000020">
    <property type="protein sequence ID" value="MBP2040918.1"/>
    <property type="molecule type" value="Genomic_DNA"/>
</dbReference>
<feature type="region of interest" description="Disordered" evidence="1">
    <location>
        <begin position="1"/>
        <end position="30"/>
    </location>
</feature>
<keyword evidence="3" id="KW-1185">Reference proteome</keyword>
<protein>
    <submittedName>
        <fullName evidence="2">Uncharacterized protein</fullName>
    </submittedName>
</protein>
<comment type="caution">
    <text evidence="2">The sequence shown here is derived from an EMBL/GenBank/DDBJ whole genome shotgun (WGS) entry which is preliminary data.</text>
</comment>
<dbReference type="Proteomes" id="UP001519310">
    <property type="component" value="Unassembled WGS sequence"/>
</dbReference>
<accession>A0ABS4LFN9</accession>
<feature type="compositionally biased region" description="Polar residues" evidence="1">
    <location>
        <begin position="21"/>
        <end position="30"/>
    </location>
</feature>
<dbReference type="RefSeq" id="WP_189969413.1">
    <property type="nucleotide sequence ID" value="NZ_BMVL01000006.1"/>
</dbReference>